<evidence type="ECO:0000313" key="2">
    <source>
        <dbReference type="Proteomes" id="UP000192907"/>
    </source>
</evidence>
<dbReference type="AlphaFoldDB" id="A0A1Y6CED0"/>
<dbReference type="RefSeq" id="WP_132322907.1">
    <property type="nucleotide sequence ID" value="NZ_FWZT01000020.1"/>
</dbReference>
<reference evidence="2" key="1">
    <citation type="submission" date="2017-04" db="EMBL/GenBank/DDBJ databases">
        <authorList>
            <person name="Varghese N."/>
            <person name="Submissions S."/>
        </authorList>
    </citation>
    <scope>NUCLEOTIDE SEQUENCE [LARGE SCALE GENOMIC DNA]</scope>
    <source>
        <strain evidence="2">RKEM611</strain>
    </source>
</reference>
<accession>A0A1Y6CED0</accession>
<evidence type="ECO:0000313" key="1">
    <source>
        <dbReference type="EMBL" id="SMF59855.1"/>
    </source>
</evidence>
<name>A0A1Y6CED0_9BACT</name>
<gene>
    <name evidence="1" type="ORF">SAMN06296036_12052</name>
</gene>
<dbReference type="EMBL" id="FWZT01000020">
    <property type="protein sequence ID" value="SMF59855.1"/>
    <property type="molecule type" value="Genomic_DNA"/>
</dbReference>
<organism evidence="1 2">
    <name type="scientific">Pseudobacteriovorax antillogorgiicola</name>
    <dbReference type="NCBI Taxonomy" id="1513793"/>
    <lineage>
        <taxon>Bacteria</taxon>
        <taxon>Pseudomonadati</taxon>
        <taxon>Bdellovibrionota</taxon>
        <taxon>Oligoflexia</taxon>
        <taxon>Oligoflexales</taxon>
        <taxon>Pseudobacteriovoracaceae</taxon>
        <taxon>Pseudobacteriovorax</taxon>
    </lineage>
</organism>
<keyword evidence="2" id="KW-1185">Reference proteome</keyword>
<dbReference type="STRING" id="1513793.SAMN06296036_12052"/>
<protein>
    <submittedName>
        <fullName evidence="1">Uncharacterized protein</fullName>
    </submittedName>
</protein>
<sequence length="264" mass="29874">MSGMVTKEHFPELDPLRYKAYQFLSSLEIEPLIEDYTGVVSIDLANASGDEPISWYKQAKKIKRLIAASADLKLQALGCIILLESQLCEYADIETEIETVFSALSGGHFETTCSRVEDRALACLHGLYLAHLCDREDEFPDCHRYLEAMLVQRGFNHFSKKIHAHIFLYYFSRLISSFPYLSFQWKKELCLSLEERQLPGDTVDLSSTQICRQLMDMKTDSINEIIGGRQQGTGCIPYDGEIMVSGADVLTTAFAFTALNTKRL</sequence>
<dbReference type="Proteomes" id="UP000192907">
    <property type="component" value="Unassembled WGS sequence"/>
</dbReference>
<proteinExistence type="predicted"/>